<dbReference type="EMBL" id="CABHNM010000064">
    <property type="protein sequence ID" value="VUX20245.1"/>
    <property type="molecule type" value="Genomic_DNA"/>
</dbReference>
<proteinExistence type="predicted"/>
<dbReference type="AlphaFoldDB" id="A0A564UKY0"/>
<reference evidence="1 2" key="1">
    <citation type="submission" date="2019-07" db="EMBL/GenBank/DDBJ databases">
        <authorList>
            <person name="Hibberd C M."/>
            <person name="Gehrig L. J."/>
            <person name="Chang H.-W."/>
            <person name="Venkatesh S."/>
        </authorList>
    </citation>
    <scope>NUCLEOTIDE SEQUENCE [LARGE SCALE GENOMIC DNA]</scope>
    <source>
        <strain evidence="1">Dorea_longicatena_SSTS_Bg7063</strain>
    </source>
</reference>
<organism evidence="1 2">
    <name type="scientific">Dorea longicatena</name>
    <dbReference type="NCBI Taxonomy" id="88431"/>
    <lineage>
        <taxon>Bacteria</taxon>
        <taxon>Bacillati</taxon>
        <taxon>Bacillota</taxon>
        <taxon>Clostridia</taxon>
        <taxon>Lachnospirales</taxon>
        <taxon>Lachnospiraceae</taxon>
        <taxon>Dorea</taxon>
    </lineage>
</organism>
<evidence type="ECO:0000313" key="2">
    <source>
        <dbReference type="Proteomes" id="UP000398619"/>
    </source>
</evidence>
<accession>A0A564UKY0</accession>
<evidence type="ECO:0008006" key="3">
    <source>
        <dbReference type="Google" id="ProtNLM"/>
    </source>
</evidence>
<name>A0A564UKY0_9FIRM</name>
<dbReference type="Proteomes" id="UP000398619">
    <property type="component" value="Unassembled WGS sequence"/>
</dbReference>
<dbReference type="RefSeq" id="WP_306418580.1">
    <property type="nucleotide sequence ID" value="NZ_CABHNM010000064.1"/>
</dbReference>
<gene>
    <name evidence="1" type="ORF">DLSSTS7063_02709</name>
</gene>
<sequence length="99" mass="11687">MLFLKPIINGTGNYYIEARTRNDEQTDMIIDYLGQQYIIEMKIWHGNAYNERGEKQLSDYLEYYHVDKGYMLSFNFNKNKKIGVKEVVLGEKLLIEAVV</sequence>
<evidence type="ECO:0000313" key="1">
    <source>
        <dbReference type="EMBL" id="VUX20245.1"/>
    </source>
</evidence>
<protein>
    <recommendedName>
        <fullName evidence="3">DUF4143 domain-containing protein</fullName>
    </recommendedName>
</protein>